<dbReference type="InterPro" id="IPR002938">
    <property type="entry name" value="FAD-bd"/>
</dbReference>
<protein>
    <recommendedName>
        <fullName evidence="7">FAD-binding domain-containing protein</fullName>
    </recommendedName>
</protein>
<keyword evidence="9" id="KW-1185">Reference proteome</keyword>
<evidence type="ECO:0000256" key="4">
    <source>
        <dbReference type="ARBA" id="ARBA00022827"/>
    </source>
</evidence>
<comment type="similarity">
    <text evidence="2">Belongs to the paxM FAD-dependent monooxygenase family.</text>
</comment>
<dbReference type="InterPro" id="IPR050493">
    <property type="entry name" value="FAD-dep_Monooxygenase_BioMet"/>
</dbReference>
<dbReference type="EMBL" id="JAVDPF010000003">
    <property type="protein sequence ID" value="KAL1885000.1"/>
    <property type="molecule type" value="Genomic_DNA"/>
</dbReference>
<dbReference type="Gene3D" id="3.50.50.60">
    <property type="entry name" value="FAD/NAD(P)-binding domain"/>
    <property type="match status" value="1"/>
</dbReference>
<evidence type="ECO:0000256" key="2">
    <source>
        <dbReference type="ARBA" id="ARBA00007992"/>
    </source>
</evidence>
<dbReference type="InterPro" id="IPR036188">
    <property type="entry name" value="FAD/NAD-bd_sf"/>
</dbReference>
<comment type="cofactor">
    <cofactor evidence="1">
        <name>FAD</name>
        <dbReference type="ChEBI" id="CHEBI:57692"/>
    </cofactor>
</comment>
<accession>A0ABR3YAH6</accession>
<evidence type="ECO:0000259" key="7">
    <source>
        <dbReference type="Pfam" id="PF01494"/>
    </source>
</evidence>
<evidence type="ECO:0000313" key="9">
    <source>
        <dbReference type="Proteomes" id="UP001583193"/>
    </source>
</evidence>
<dbReference type="PANTHER" id="PTHR13789:SF318">
    <property type="entry name" value="GERANYLGERANYL DIPHOSPHATE REDUCTASE"/>
    <property type="match status" value="1"/>
</dbReference>
<dbReference type="Proteomes" id="UP001583193">
    <property type="component" value="Unassembled WGS sequence"/>
</dbReference>
<keyword evidence="6" id="KW-0503">Monooxygenase</keyword>
<name>A0ABR3YAH6_9EURO</name>
<organism evidence="8 9">
    <name type="scientific">Paecilomyces lecythidis</name>
    <dbReference type="NCBI Taxonomy" id="3004212"/>
    <lineage>
        <taxon>Eukaryota</taxon>
        <taxon>Fungi</taxon>
        <taxon>Dikarya</taxon>
        <taxon>Ascomycota</taxon>
        <taxon>Pezizomycotina</taxon>
        <taxon>Eurotiomycetes</taxon>
        <taxon>Eurotiomycetidae</taxon>
        <taxon>Eurotiales</taxon>
        <taxon>Thermoascaceae</taxon>
        <taxon>Paecilomyces</taxon>
    </lineage>
</organism>
<evidence type="ECO:0000256" key="3">
    <source>
        <dbReference type="ARBA" id="ARBA00022630"/>
    </source>
</evidence>
<reference evidence="8 9" key="1">
    <citation type="journal article" date="2024" name="IMA Fungus">
        <title>IMA Genome - F19 : A genome assembly and annotation guide to empower mycologists, including annotated draft genome sequences of Ceratocystis pirilliformis, Diaporthe australafricana, Fusarium ophioides, Paecilomyces lecythidis, and Sporothrix stenoceras.</title>
        <authorList>
            <person name="Aylward J."/>
            <person name="Wilson A.M."/>
            <person name="Visagie C.M."/>
            <person name="Spraker J."/>
            <person name="Barnes I."/>
            <person name="Buitendag C."/>
            <person name="Ceriani C."/>
            <person name="Del Mar Angel L."/>
            <person name="du Plessis D."/>
            <person name="Fuchs T."/>
            <person name="Gasser K."/>
            <person name="Kramer D."/>
            <person name="Li W."/>
            <person name="Munsamy K."/>
            <person name="Piso A."/>
            <person name="Price J.L."/>
            <person name="Sonnekus B."/>
            <person name="Thomas C."/>
            <person name="van der Nest A."/>
            <person name="van Dijk A."/>
            <person name="van Heerden A."/>
            <person name="van Vuuren N."/>
            <person name="Yilmaz N."/>
            <person name="Duong T.A."/>
            <person name="van der Merwe N.A."/>
            <person name="Wingfield M.J."/>
            <person name="Wingfield B.D."/>
        </authorList>
    </citation>
    <scope>NUCLEOTIDE SEQUENCE [LARGE SCALE GENOMIC DNA]</scope>
    <source>
        <strain evidence="8 9">CMW 18167</strain>
    </source>
</reference>
<dbReference type="SUPFAM" id="SSF54373">
    <property type="entry name" value="FAD-linked reductases, C-terminal domain"/>
    <property type="match status" value="1"/>
</dbReference>
<evidence type="ECO:0000256" key="1">
    <source>
        <dbReference type="ARBA" id="ARBA00001974"/>
    </source>
</evidence>
<evidence type="ECO:0000256" key="6">
    <source>
        <dbReference type="ARBA" id="ARBA00023033"/>
    </source>
</evidence>
<sequence>MAQEKLRVIIGGAGIAGLASFLALKKLPNIEVELYEQAPELKEIGASIAISPNGLRTLEKLGALNALDDEVAFRGPSAIPMIYRHWKTNEIILEDHFVDVPDPRHRTARFHRGHLHAALLEHVPRHLIHLNKRIKSASASPEKVQLEFTDGTSAEGDVLIGADGIHSKVRASFVPDHRLYATGKVYMRSTFDASLVENIPDLPLDSSHWWGPTANFFASRLGKNQYTTVGNFDSPVDSNGNPKNIQWNDEGDVELFRKLFQDWNPVVTALVDATPYTRYYPNYAGDPLPTWVFESRVTLVGDAAHTHGGAFAAGGALAIDDAYALYLAFKHVFSSKNGTKGSAKDIETALKLYDRTRRPHAERLLNIVLQGINRKPAATDLDDAAVQRIKNKPDTTWLSEHDVEKAFADVVRQGTVDEPSLTRANL</sequence>
<dbReference type="PANTHER" id="PTHR13789">
    <property type="entry name" value="MONOOXYGENASE"/>
    <property type="match status" value="1"/>
</dbReference>
<feature type="domain" description="FAD-binding" evidence="7">
    <location>
        <begin position="294"/>
        <end position="365"/>
    </location>
</feature>
<comment type="caution">
    <text evidence="8">The sequence shown here is derived from an EMBL/GenBank/DDBJ whole genome shotgun (WGS) entry which is preliminary data.</text>
</comment>
<keyword evidence="4" id="KW-0274">FAD</keyword>
<keyword evidence="3" id="KW-0285">Flavoprotein</keyword>
<dbReference type="Pfam" id="PF01494">
    <property type="entry name" value="FAD_binding_3"/>
    <property type="match status" value="1"/>
</dbReference>
<dbReference type="PRINTS" id="PR00420">
    <property type="entry name" value="RNGMNOXGNASE"/>
</dbReference>
<keyword evidence="5" id="KW-0560">Oxidoreductase</keyword>
<gene>
    <name evidence="8" type="ORF">Plec18167_001657</name>
</gene>
<proteinExistence type="inferred from homology"/>
<dbReference type="SUPFAM" id="SSF51905">
    <property type="entry name" value="FAD/NAD(P)-binding domain"/>
    <property type="match status" value="1"/>
</dbReference>
<evidence type="ECO:0000313" key="8">
    <source>
        <dbReference type="EMBL" id="KAL1885000.1"/>
    </source>
</evidence>
<evidence type="ECO:0000256" key="5">
    <source>
        <dbReference type="ARBA" id="ARBA00023002"/>
    </source>
</evidence>